<sequence length="146" mass="16230">MTTTLELADKLAIHELLSRAAYALDERDLEMLAASFALDARFSMRIAGGELAGPFHSREGIMDLMTGAMAQQTDKRRHVVSNIFFPDEPHDDSEGEGIPVISNLTLFATEDGAIALLSAGVYHDRVVQREGRWELVSRHLELDKSY</sequence>
<dbReference type="InterPro" id="IPR037401">
    <property type="entry name" value="SnoaL-like"/>
</dbReference>
<name>A0A3C1KMH2_9GAMM</name>
<feature type="domain" description="SnoaL-like" evidence="1">
    <location>
        <begin position="6"/>
        <end position="139"/>
    </location>
</feature>
<dbReference type="SUPFAM" id="SSF54427">
    <property type="entry name" value="NTF2-like"/>
    <property type="match status" value="1"/>
</dbReference>
<dbReference type="Gene3D" id="3.10.450.50">
    <property type="match status" value="1"/>
</dbReference>
<evidence type="ECO:0000259" key="1">
    <source>
        <dbReference type="Pfam" id="PF13577"/>
    </source>
</evidence>
<dbReference type="EMBL" id="DMND01000128">
    <property type="protein sequence ID" value="HAN27867.1"/>
    <property type="molecule type" value="Genomic_DNA"/>
</dbReference>
<organism evidence="2 3">
    <name type="scientific">Haliea salexigens</name>
    <dbReference type="NCBI Taxonomy" id="287487"/>
    <lineage>
        <taxon>Bacteria</taxon>
        <taxon>Pseudomonadati</taxon>
        <taxon>Pseudomonadota</taxon>
        <taxon>Gammaproteobacteria</taxon>
        <taxon>Cellvibrionales</taxon>
        <taxon>Halieaceae</taxon>
        <taxon>Haliea</taxon>
    </lineage>
</organism>
<evidence type="ECO:0000313" key="2">
    <source>
        <dbReference type="EMBL" id="HAN27867.1"/>
    </source>
</evidence>
<accession>A0A3C1KMH2</accession>
<gene>
    <name evidence="2" type="ORF">DCP75_09140</name>
</gene>
<protein>
    <submittedName>
        <fullName evidence="2">Nuclear transport factor 2 family protein</fullName>
    </submittedName>
</protein>
<dbReference type="Pfam" id="PF13577">
    <property type="entry name" value="SnoaL_4"/>
    <property type="match status" value="1"/>
</dbReference>
<dbReference type="InterPro" id="IPR032710">
    <property type="entry name" value="NTF2-like_dom_sf"/>
</dbReference>
<dbReference type="AlphaFoldDB" id="A0A3C1KMH2"/>
<dbReference type="Proteomes" id="UP000259273">
    <property type="component" value="Unassembled WGS sequence"/>
</dbReference>
<proteinExistence type="predicted"/>
<reference evidence="2 3" key="1">
    <citation type="journal article" date="2018" name="Nat. Biotechnol.">
        <title>A standardized bacterial taxonomy based on genome phylogeny substantially revises the tree of life.</title>
        <authorList>
            <person name="Parks D.H."/>
            <person name="Chuvochina M."/>
            <person name="Waite D.W."/>
            <person name="Rinke C."/>
            <person name="Skarshewski A."/>
            <person name="Chaumeil P.A."/>
            <person name="Hugenholtz P."/>
        </authorList>
    </citation>
    <scope>NUCLEOTIDE SEQUENCE [LARGE SCALE GENOMIC DNA]</scope>
    <source>
        <strain evidence="2">UBA9158</strain>
    </source>
</reference>
<comment type="caution">
    <text evidence="2">The sequence shown here is derived from an EMBL/GenBank/DDBJ whole genome shotgun (WGS) entry which is preliminary data.</text>
</comment>
<evidence type="ECO:0000313" key="3">
    <source>
        <dbReference type="Proteomes" id="UP000259273"/>
    </source>
</evidence>